<organism evidence="1">
    <name type="scientific">Arundo donax</name>
    <name type="common">Giant reed</name>
    <name type="synonym">Donax arundinaceus</name>
    <dbReference type="NCBI Taxonomy" id="35708"/>
    <lineage>
        <taxon>Eukaryota</taxon>
        <taxon>Viridiplantae</taxon>
        <taxon>Streptophyta</taxon>
        <taxon>Embryophyta</taxon>
        <taxon>Tracheophyta</taxon>
        <taxon>Spermatophyta</taxon>
        <taxon>Magnoliopsida</taxon>
        <taxon>Liliopsida</taxon>
        <taxon>Poales</taxon>
        <taxon>Poaceae</taxon>
        <taxon>PACMAD clade</taxon>
        <taxon>Arundinoideae</taxon>
        <taxon>Arundineae</taxon>
        <taxon>Arundo</taxon>
    </lineage>
</organism>
<proteinExistence type="predicted"/>
<protein>
    <submittedName>
        <fullName evidence="1">Uncharacterized protein</fullName>
    </submittedName>
</protein>
<reference evidence="1" key="2">
    <citation type="journal article" date="2015" name="Data Brief">
        <title>Shoot transcriptome of the giant reed, Arundo donax.</title>
        <authorList>
            <person name="Barrero R.A."/>
            <person name="Guerrero F.D."/>
            <person name="Moolhuijzen P."/>
            <person name="Goolsby J.A."/>
            <person name="Tidwell J."/>
            <person name="Bellgard S.E."/>
            <person name="Bellgard M.I."/>
        </authorList>
    </citation>
    <scope>NUCLEOTIDE SEQUENCE</scope>
    <source>
        <tissue evidence="1">Shoot tissue taken approximately 20 cm above the soil surface</tissue>
    </source>
</reference>
<dbReference type="AlphaFoldDB" id="A0A0A9FCM1"/>
<dbReference type="EMBL" id="GBRH01187121">
    <property type="protein sequence ID" value="JAE10775.1"/>
    <property type="molecule type" value="Transcribed_RNA"/>
</dbReference>
<reference evidence="1" key="1">
    <citation type="submission" date="2014-09" db="EMBL/GenBank/DDBJ databases">
        <authorList>
            <person name="Magalhaes I.L.F."/>
            <person name="Oliveira U."/>
            <person name="Santos F.R."/>
            <person name="Vidigal T.H.D.A."/>
            <person name="Brescovit A.D."/>
            <person name="Santos A.J."/>
        </authorList>
    </citation>
    <scope>NUCLEOTIDE SEQUENCE</scope>
    <source>
        <tissue evidence="1">Shoot tissue taken approximately 20 cm above the soil surface</tissue>
    </source>
</reference>
<name>A0A0A9FCM1_ARUDO</name>
<sequence>MSYKLVHNMDILLALAIQRRSYALISQSVTVVCNRIVMRNYLLLVIFVCQNTLIK</sequence>
<accession>A0A0A9FCM1</accession>
<evidence type="ECO:0000313" key="1">
    <source>
        <dbReference type="EMBL" id="JAE10775.1"/>
    </source>
</evidence>